<dbReference type="Proteomes" id="UP000016567">
    <property type="component" value="Unassembled WGS sequence"/>
</dbReference>
<evidence type="ECO:0000313" key="3">
    <source>
        <dbReference type="Proteomes" id="UP000016567"/>
    </source>
</evidence>
<feature type="transmembrane region" description="Helical" evidence="1">
    <location>
        <begin position="47"/>
        <end position="63"/>
    </location>
</feature>
<dbReference type="Pfam" id="PF05656">
    <property type="entry name" value="DUF805"/>
    <property type="match status" value="1"/>
</dbReference>
<evidence type="ECO:0008006" key="4">
    <source>
        <dbReference type="Google" id="ProtNLM"/>
    </source>
</evidence>
<dbReference type="InterPro" id="IPR008523">
    <property type="entry name" value="DUF805"/>
</dbReference>
<dbReference type="PANTHER" id="PTHR34980">
    <property type="entry name" value="INNER MEMBRANE PROTEIN-RELATED-RELATED"/>
    <property type="match status" value="1"/>
</dbReference>
<dbReference type="eggNOG" id="COG3152">
    <property type="taxonomic scope" value="Bacteria"/>
</dbReference>
<evidence type="ECO:0000313" key="2">
    <source>
        <dbReference type="EMBL" id="GAD75185.1"/>
    </source>
</evidence>
<keyword evidence="1" id="KW-0472">Membrane</keyword>
<comment type="caution">
    <text evidence="2">The sequence shown here is derived from an EMBL/GenBank/DDBJ whole genome shotgun (WGS) entry which is preliminary data.</text>
</comment>
<feature type="transmembrane region" description="Helical" evidence="1">
    <location>
        <begin position="75"/>
        <end position="91"/>
    </location>
</feature>
<dbReference type="EMBL" id="BATL01000020">
    <property type="protein sequence ID" value="GAD75185.1"/>
    <property type="molecule type" value="Genomic_DNA"/>
</dbReference>
<sequence>MSIQALLFSFQGRIGRKTYWLWNVFYYLAVIGLTVSTGALFPAYADTLLATFLFLLIIPDLAITAKRWHDRDKSSYWLVLTIPLIAARLASPATMELSSEPDISMILSSFLGLVCGIWILVECGFMKGTSGDNQYGPEPK</sequence>
<dbReference type="STRING" id="1219077.VAZ01S_020_00610"/>
<reference evidence="2 3" key="1">
    <citation type="submission" date="2013-09" db="EMBL/GenBank/DDBJ databases">
        <title>Whole genome shotgun sequence of Vibrio azureus NBRC 104587.</title>
        <authorList>
            <person name="Isaki S."/>
            <person name="Hosoyama A."/>
            <person name="Numata M."/>
            <person name="Hashimoto M."/>
            <person name="Hosoyama Y."/>
            <person name="Tsuchikane K."/>
            <person name="Noguchi M."/>
            <person name="Hirakata S."/>
            <person name="Ichikawa N."/>
            <person name="Ohji S."/>
            <person name="Yamazoe A."/>
            <person name="Fujita N."/>
        </authorList>
    </citation>
    <scope>NUCLEOTIDE SEQUENCE [LARGE SCALE GENOMIC DNA]</scope>
    <source>
        <strain evidence="2 3">NBRC 104587</strain>
    </source>
</reference>
<keyword evidence="1" id="KW-1133">Transmembrane helix</keyword>
<organism evidence="2 3">
    <name type="scientific">Vibrio azureus NBRC 104587</name>
    <dbReference type="NCBI Taxonomy" id="1219077"/>
    <lineage>
        <taxon>Bacteria</taxon>
        <taxon>Pseudomonadati</taxon>
        <taxon>Pseudomonadota</taxon>
        <taxon>Gammaproteobacteria</taxon>
        <taxon>Vibrionales</taxon>
        <taxon>Vibrionaceae</taxon>
        <taxon>Vibrio</taxon>
    </lineage>
</organism>
<feature type="transmembrane region" description="Helical" evidence="1">
    <location>
        <begin position="20"/>
        <end position="41"/>
    </location>
</feature>
<evidence type="ECO:0000256" key="1">
    <source>
        <dbReference type="SAM" id="Phobius"/>
    </source>
</evidence>
<protein>
    <recommendedName>
        <fullName evidence="4">DUF805 domain-containing protein</fullName>
    </recommendedName>
</protein>
<dbReference type="RefSeq" id="WP_021708946.1">
    <property type="nucleotide sequence ID" value="NZ_BAOB01000011.1"/>
</dbReference>
<dbReference type="OrthoDB" id="9812349at2"/>
<name>U3AN35_9VIBR</name>
<keyword evidence="1" id="KW-0812">Transmembrane</keyword>
<dbReference type="AlphaFoldDB" id="U3AN35"/>
<feature type="transmembrane region" description="Helical" evidence="1">
    <location>
        <begin position="103"/>
        <end position="121"/>
    </location>
</feature>
<gene>
    <name evidence="2" type="ORF">VAZ01S_020_00610</name>
</gene>
<accession>U3AN35</accession>
<dbReference type="PANTHER" id="PTHR34980:SF1">
    <property type="entry name" value="INNER MEMBRANE PROTEIN"/>
    <property type="match status" value="1"/>
</dbReference>
<keyword evidence="3" id="KW-1185">Reference proteome</keyword>
<proteinExistence type="predicted"/>
<dbReference type="GO" id="GO:0005886">
    <property type="term" value="C:plasma membrane"/>
    <property type="evidence" value="ECO:0007669"/>
    <property type="project" value="TreeGrafter"/>
</dbReference>